<evidence type="ECO:0000256" key="6">
    <source>
        <dbReference type="ARBA" id="ARBA00036823"/>
    </source>
</evidence>
<comment type="catalytic activity">
    <reaction evidence="6">
        <text>L-dopachrome = 5,6-dihydroxyindole-2-carboxylate</text>
        <dbReference type="Rhea" id="RHEA:13041"/>
        <dbReference type="ChEBI" id="CHEBI:16875"/>
        <dbReference type="ChEBI" id="CHEBI:57509"/>
        <dbReference type="EC" id="5.3.3.12"/>
    </reaction>
</comment>
<dbReference type="PANTHER" id="PTHR11954:SF6">
    <property type="entry name" value="MACROPHAGE MIGRATION INHIBITORY FACTOR"/>
    <property type="match status" value="1"/>
</dbReference>
<organism evidence="12 13">
    <name type="scientific">Methylophaga thiooxydans DMS010</name>
    <dbReference type="NCBI Taxonomy" id="637616"/>
    <lineage>
        <taxon>Bacteria</taxon>
        <taxon>Pseudomonadati</taxon>
        <taxon>Pseudomonadota</taxon>
        <taxon>Gammaproteobacteria</taxon>
        <taxon>Thiotrichales</taxon>
        <taxon>Piscirickettsiaceae</taxon>
        <taxon>Methylophaga</taxon>
    </lineage>
</organism>
<dbReference type="PANTHER" id="PTHR11954">
    <property type="entry name" value="D-DOPACHROME DECARBOXYLASE"/>
    <property type="match status" value="1"/>
</dbReference>
<proteinExistence type="predicted"/>
<dbReference type="OrthoDB" id="5769863at2"/>
<protein>
    <recommendedName>
        <fullName evidence="11">L-dopachrome isomerase</fullName>
        <ecNumber evidence="8">5.3.2.1</ecNumber>
        <ecNumber evidence="7">5.3.3.12</ecNumber>
    </recommendedName>
    <alternativeName>
        <fullName evidence="9">L-dopachrome tautomerase</fullName>
    </alternativeName>
    <alternativeName>
        <fullName evidence="10">Phenylpyruvate tautomerase</fullName>
    </alternativeName>
</protein>
<evidence type="ECO:0000256" key="7">
    <source>
        <dbReference type="ARBA" id="ARBA00038932"/>
    </source>
</evidence>
<accession>C0N837</accession>
<dbReference type="EMBL" id="GG657900">
    <property type="protein sequence ID" value="EEF79123.1"/>
    <property type="molecule type" value="Genomic_DNA"/>
</dbReference>
<dbReference type="Proteomes" id="UP000004679">
    <property type="component" value="Unassembled WGS sequence"/>
</dbReference>
<name>C0N837_9GAMM</name>
<evidence type="ECO:0000313" key="13">
    <source>
        <dbReference type="Proteomes" id="UP000004679"/>
    </source>
</evidence>
<sequence length="111" mass="12186">MPYLNIVTNQEVKDEASLLKLASQTVSKISGKPESYVMVAVEQKANMLFGGSDAPTAILDYRALGLPGDRQAFSDALCTLINEQLGIDGGRVYISMTDSERQNWGWNHSTF</sequence>
<dbReference type="InterPro" id="IPR014347">
    <property type="entry name" value="Tautomerase/MIF_sf"/>
</dbReference>
<keyword evidence="3" id="KW-0964">Secreted</keyword>
<dbReference type="InterPro" id="IPR001398">
    <property type="entry name" value="Macrophage_inhib_fac"/>
</dbReference>
<keyword evidence="4" id="KW-0413">Isomerase</keyword>
<comment type="catalytic activity">
    <reaction evidence="5">
        <text>3-phenylpyruvate = enol-phenylpyruvate</text>
        <dbReference type="Rhea" id="RHEA:17097"/>
        <dbReference type="ChEBI" id="CHEBI:16815"/>
        <dbReference type="ChEBI" id="CHEBI:18005"/>
        <dbReference type="EC" id="5.3.2.1"/>
    </reaction>
</comment>
<evidence type="ECO:0000313" key="12">
    <source>
        <dbReference type="EMBL" id="EEF79123.1"/>
    </source>
</evidence>
<evidence type="ECO:0000256" key="9">
    <source>
        <dbReference type="ARBA" id="ARBA00041631"/>
    </source>
</evidence>
<dbReference type="GO" id="GO:0005615">
    <property type="term" value="C:extracellular space"/>
    <property type="evidence" value="ECO:0007669"/>
    <property type="project" value="UniProtKB-KW"/>
</dbReference>
<dbReference type="GO" id="GO:0004167">
    <property type="term" value="F:dopachrome isomerase activity"/>
    <property type="evidence" value="ECO:0007669"/>
    <property type="project" value="UniProtKB-EC"/>
</dbReference>
<keyword evidence="13" id="KW-1185">Reference proteome</keyword>
<dbReference type="Gene3D" id="3.30.429.10">
    <property type="entry name" value="Macrophage Migration Inhibitory Factor"/>
    <property type="match status" value="1"/>
</dbReference>
<gene>
    <name evidence="12" type="ORF">MDMS009_2383</name>
</gene>
<evidence type="ECO:0000256" key="3">
    <source>
        <dbReference type="ARBA" id="ARBA00022525"/>
    </source>
</evidence>
<dbReference type="SUPFAM" id="SSF55331">
    <property type="entry name" value="Tautomerase/MIF"/>
    <property type="match status" value="1"/>
</dbReference>
<comment type="subcellular location">
    <subcellularLocation>
        <location evidence="1">Secreted</location>
    </subcellularLocation>
</comment>
<evidence type="ECO:0000256" key="4">
    <source>
        <dbReference type="ARBA" id="ARBA00023235"/>
    </source>
</evidence>
<evidence type="ECO:0000256" key="10">
    <source>
        <dbReference type="ARBA" id="ARBA00041912"/>
    </source>
</evidence>
<evidence type="ECO:0000256" key="2">
    <source>
        <dbReference type="ARBA" id="ARBA00022514"/>
    </source>
</evidence>
<evidence type="ECO:0000256" key="5">
    <source>
        <dbReference type="ARBA" id="ARBA00036735"/>
    </source>
</evidence>
<evidence type="ECO:0000256" key="8">
    <source>
        <dbReference type="ARBA" id="ARBA00039086"/>
    </source>
</evidence>
<reference evidence="12 13" key="1">
    <citation type="journal article" date="2011" name="J. Bacteriol.">
        <title>Draft genome sequence of the chemolithoheterotrophic, halophilic methylotroph Methylophaga thiooxydans DMS010.</title>
        <authorList>
            <person name="Boden R."/>
            <person name="Ferriera S."/>
            <person name="Johnson J."/>
            <person name="Kelly D.P."/>
            <person name="Murrell J.C."/>
            <person name="Schafer H."/>
        </authorList>
    </citation>
    <scope>NUCLEOTIDE SEQUENCE [LARGE SCALE GENOMIC DNA]</scope>
    <source>
        <strain evidence="12 13">DMS010</strain>
    </source>
</reference>
<dbReference type="HOGENOM" id="CLU_129906_4_1_6"/>
<dbReference type="EC" id="5.3.3.12" evidence="7"/>
<dbReference type="GO" id="GO:0005125">
    <property type="term" value="F:cytokine activity"/>
    <property type="evidence" value="ECO:0007669"/>
    <property type="project" value="UniProtKB-KW"/>
</dbReference>
<dbReference type="GO" id="GO:0050178">
    <property type="term" value="F:phenylpyruvate tautomerase activity"/>
    <property type="evidence" value="ECO:0007669"/>
    <property type="project" value="UniProtKB-EC"/>
</dbReference>
<dbReference type="EC" id="5.3.2.1" evidence="8"/>
<dbReference type="Pfam" id="PF01187">
    <property type="entry name" value="MIF"/>
    <property type="match status" value="1"/>
</dbReference>
<evidence type="ECO:0000256" key="11">
    <source>
        <dbReference type="ARBA" id="ARBA00042730"/>
    </source>
</evidence>
<dbReference type="AlphaFoldDB" id="C0N837"/>
<dbReference type="RefSeq" id="WP_008291835.1">
    <property type="nucleotide sequence ID" value="NZ_GG657900.1"/>
</dbReference>
<evidence type="ECO:0000256" key="1">
    <source>
        <dbReference type="ARBA" id="ARBA00004613"/>
    </source>
</evidence>
<keyword evidence="2" id="KW-0202">Cytokine</keyword>